<dbReference type="RefSeq" id="YP_009390030.1">
    <property type="nucleotide sequence ID" value="NC_035231.1"/>
</dbReference>
<reference evidence="1" key="1">
    <citation type="journal article" date="2017" name="Sci. Rep.">
        <title>Origin and evolutionary history of freshwater Rhodophyta: further insights based on phylogenomic evidence.</title>
        <authorList>
            <person name="Nan F."/>
            <person name="Feng J."/>
            <person name="Lv J."/>
            <person name="Liu Q."/>
            <person name="Fang K."/>
            <person name="Gong C."/>
            <person name="Xie S."/>
        </authorList>
    </citation>
    <scope>NUCLEOTIDE SEQUENCE</scope>
</reference>
<accession>A0A3G1I8X9</accession>
<sequence>MNLNIYTINHPSISSLISYIYNTKINIVEKRNILNQIYFALLYEATRKSIKLLNLYINKLNFISEIALLPKEISYIILSEIYISYILSKNIYDIIPKAIILPFDLDLVKNNQDPKIIRPNKLHLFKSNSQIFIIQQNLNADIIFKILNSSILNKVPIKQVQVICIFCSIDTLQQISQKYINLNIYTTKIIRGNNNYSVNYSEDY</sequence>
<dbReference type="AlphaFoldDB" id="A0A3G1I8X9"/>
<name>A0A3G1I8X9_9FLOR</name>
<gene>
    <name evidence="1" type="primary">upp</name>
</gene>
<evidence type="ECO:0000313" key="1">
    <source>
        <dbReference type="EMBL" id="ART65398.1"/>
    </source>
</evidence>
<organism evidence="1">
    <name type="scientific">Sheathia arcuata</name>
    <dbReference type="NCBI Taxonomy" id="340433"/>
    <lineage>
        <taxon>Eukaryota</taxon>
        <taxon>Rhodophyta</taxon>
        <taxon>Florideophyceae</taxon>
        <taxon>Nemaliophycidae</taxon>
        <taxon>Batrachospermales</taxon>
        <taxon>Batrachospermaceae</taxon>
        <taxon>Sheathia</taxon>
    </lineage>
</organism>
<dbReference type="GO" id="GO:0016757">
    <property type="term" value="F:glycosyltransferase activity"/>
    <property type="evidence" value="ECO:0007669"/>
    <property type="project" value="UniProtKB-KW"/>
</dbReference>
<geneLocation type="chloroplast" evidence="1"/>
<keyword evidence="1" id="KW-0808">Transferase</keyword>
<keyword evidence="1" id="KW-0934">Plastid</keyword>
<keyword evidence="1" id="KW-0150">Chloroplast</keyword>
<dbReference type="EMBL" id="KY033529">
    <property type="protein sequence ID" value="ART65398.1"/>
    <property type="molecule type" value="Genomic_DNA"/>
</dbReference>
<dbReference type="InterPro" id="IPR029057">
    <property type="entry name" value="PRTase-like"/>
</dbReference>
<keyword evidence="1" id="KW-0328">Glycosyltransferase</keyword>
<proteinExistence type="predicted"/>
<protein>
    <submittedName>
        <fullName evidence="1">Uracil phosphoribosyltransferase</fullName>
    </submittedName>
</protein>
<dbReference type="GeneID" id="33350711"/>
<dbReference type="Gene3D" id="3.40.50.2020">
    <property type="match status" value="1"/>
</dbReference>